<evidence type="ECO:0000259" key="6">
    <source>
        <dbReference type="SMART" id="SM00226"/>
    </source>
</evidence>
<evidence type="ECO:0000256" key="5">
    <source>
        <dbReference type="ARBA" id="ARBA00051722"/>
    </source>
</evidence>
<comment type="catalytic activity">
    <reaction evidence="5">
        <text>O-phospho-L-tyrosyl-[protein] + H2O = L-tyrosyl-[protein] + phosphate</text>
        <dbReference type="Rhea" id="RHEA:10684"/>
        <dbReference type="Rhea" id="RHEA-COMP:10136"/>
        <dbReference type="Rhea" id="RHEA-COMP:20101"/>
        <dbReference type="ChEBI" id="CHEBI:15377"/>
        <dbReference type="ChEBI" id="CHEBI:43474"/>
        <dbReference type="ChEBI" id="CHEBI:46858"/>
        <dbReference type="ChEBI" id="CHEBI:61978"/>
        <dbReference type="EC" id="3.1.3.48"/>
    </reaction>
</comment>
<proteinExistence type="inferred from homology"/>
<dbReference type="Proteomes" id="UP001199044">
    <property type="component" value="Unassembled WGS sequence"/>
</dbReference>
<comment type="similarity">
    <text evidence="1">Belongs to the low molecular weight phosphotyrosine protein phosphatase family.</text>
</comment>
<dbReference type="PANTHER" id="PTHR11717">
    <property type="entry name" value="LOW MOLECULAR WEIGHT PROTEIN TYROSINE PHOSPHATASE"/>
    <property type="match status" value="1"/>
</dbReference>
<accession>A0ABS7YPX3</accession>
<protein>
    <recommendedName>
        <fullName evidence="2">protein-tyrosine-phosphatase</fullName>
        <ecNumber evidence="2">3.1.3.48</ecNumber>
    </recommendedName>
</protein>
<reference evidence="8" key="1">
    <citation type="submission" date="2023-07" db="EMBL/GenBank/DDBJ databases">
        <title>Molecular identification of indigenous halophilic bacteria isolated from red sea cost, biodegradation of synthetic dyes and assessment of degraded metabolite toxicity.</title>
        <authorList>
            <person name="Chaieb K."/>
            <person name="Altayb H.N."/>
        </authorList>
    </citation>
    <scope>NUCLEOTIDE SEQUENCE [LARGE SCALE GENOMIC DNA]</scope>
    <source>
        <strain evidence="8">K20</strain>
    </source>
</reference>
<dbReference type="InterPro" id="IPR017867">
    <property type="entry name" value="Tyr_phospatase_low_mol_wt"/>
</dbReference>
<dbReference type="SMART" id="SM00226">
    <property type="entry name" value="LMWPc"/>
    <property type="match status" value="1"/>
</dbReference>
<organism evidence="7 8">
    <name type="scientific">Vibrio tritonius</name>
    <dbReference type="NCBI Taxonomy" id="1435069"/>
    <lineage>
        <taxon>Bacteria</taxon>
        <taxon>Pseudomonadati</taxon>
        <taxon>Pseudomonadota</taxon>
        <taxon>Gammaproteobacteria</taxon>
        <taxon>Vibrionales</taxon>
        <taxon>Vibrionaceae</taxon>
        <taxon>Vibrio</taxon>
    </lineage>
</organism>
<gene>
    <name evidence="7" type="ORF">LDJ79_13380</name>
</gene>
<dbReference type="Gene3D" id="3.40.50.2300">
    <property type="match status" value="1"/>
</dbReference>
<dbReference type="SUPFAM" id="SSF52788">
    <property type="entry name" value="Phosphotyrosine protein phosphatases I"/>
    <property type="match status" value="1"/>
</dbReference>
<keyword evidence="3" id="KW-0378">Hydrolase</keyword>
<evidence type="ECO:0000313" key="7">
    <source>
        <dbReference type="EMBL" id="MCA2017112.1"/>
    </source>
</evidence>
<evidence type="ECO:0000313" key="8">
    <source>
        <dbReference type="Proteomes" id="UP001199044"/>
    </source>
</evidence>
<sequence length="147" mass="16684">MHKRVLVVCTGNLCRSPYAASRLRTLCPYLDIASAGLDVAAHGLEGKTADKVAIRIAREYGVDLREHQATQLSDALVENYDVILVMEREQLERFCQYYPDANYKVFLFGLWKGGITIEDPFNRGELAFRLAFQTIDEAAKEWIQKLA</sequence>
<dbReference type="EC" id="3.1.3.48" evidence="2"/>
<evidence type="ECO:0000256" key="3">
    <source>
        <dbReference type="ARBA" id="ARBA00022801"/>
    </source>
</evidence>
<evidence type="ECO:0000256" key="1">
    <source>
        <dbReference type="ARBA" id="ARBA00011063"/>
    </source>
</evidence>
<keyword evidence="8" id="KW-1185">Reference proteome</keyword>
<dbReference type="PRINTS" id="PR00719">
    <property type="entry name" value="LMWPTPASE"/>
</dbReference>
<feature type="domain" description="Phosphotyrosine protein phosphatase I" evidence="6">
    <location>
        <begin position="3"/>
        <end position="145"/>
    </location>
</feature>
<dbReference type="EMBL" id="JAIWIU010000091">
    <property type="protein sequence ID" value="MCA2017112.1"/>
    <property type="molecule type" value="Genomic_DNA"/>
</dbReference>
<keyword evidence="4" id="KW-0904">Protein phosphatase</keyword>
<comment type="caution">
    <text evidence="7">The sequence shown here is derived from an EMBL/GenBank/DDBJ whole genome shotgun (WGS) entry which is preliminary data.</text>
</comment>
<evidence type="ECO:0000256" key="2">
    <source>
        <dbReference type="ARBA" id="ARBA00013064"/>
    </source>
</evidence>
<dbReference type="InterPro" id="IPR023485">
    <property type="entry name" value="Ptyr_pPase"/>
</dbReference>
<name>A0ABS7YPX3_9VIBR</name>
<dbReference type="RefSeq" id="WP_225250920.1">
    <property type="nucleotide sequence ID" value="NZ_JAIWIU010000091.1"/>
</dbReference>
<dbReference type="PANTHER" id="PTHR11717:SF31">
    <property type="entry name" value="LOW MOLECULAR WEIGHT PROTEIN-TYROSINE-PHOSPHATASE ETP-RELATED"/>
    <property type="match status" value="1"/>
</dbReference>
<dbReference type="InterPro" id="IPR050438">
    <property type="entry name" value="LMW_PTPase"/>
</dbReference>
<evidence type="ECO:0000256" key="4">
    <source>
        <dbReference type="ARBA" id="ARBA00022912"/>
    </source>
</evidence>
<dbReference type="InterPro" id="IPR036196">
    <property type="entry name" value="Ptyr_pPase_sf"/>
</dbReference>
<dbReference type="Pfam" id="PF01451">
    <property type="entry name" value="LMWPc"/>
    <property type="match status" value="1"/>
</dbReference>